<protein>
    <submittedName>
        <fullName evidence="5">Alpha/beta hydrolase</fullName>
    </submittedName>
</protein>
<dbReference type="Proteomes" id="UP000830115">
    <property type="component" value="Chromosome"/>
</dbReference>
<name>A0ABY4M4X0_9ACTN</name>
<evidence type="ECO:0000313" key="5">
    <source>
        <dbReference type="EMBL" id="UQA92809.1"/>
    </source>
</evidence>
<evidence type="ECO:0000256" key="3">
    <source>
        <dbReference type="ARBA" id="ARBA00023098"/>
    </source>
</evidence>
<dbReference type="InterPro" id="IPR006311">
    <property type="entry name" value="TAT_signal"/>
</dbReference>
<reference evidence="5" key="1">
    <citation type="submission" date="2021-10" db="EMBL/GenBank/DDBJ databases">
        <title>Streptomyces nigrumlapis sp.nov.,an antimicrobial producing actinobacterium isolated from Black Gobi rocks.</title>
        <authorList>
            <person name="Wen Y."/>
            <person name="Zhang W."/>
            <person name="Liu X.G."/>
        </authorList>
    </citation>
    <scope>NUCLEOTIDE SEQUENCE</scope>
    <source>
        <strain evidence="5">ST13-2-2</strain>
    </source>
</reference>
<dbReference type="GO" id="GO:0016787">
    <property type="term" value="F:hydrolase activity"/>
    <property type="evidence" value="ECO:0007669"/>
    <property type="project" value="UniProtKB-KW"/>
</dbReference>
<evidence type="ECO:0000313" key="6">
    <source>
        <dbReference type="Proteomes" id="UP000830115"/>
    </source>
</evidence>
<feature type="region of interest" description="Disordered" evidence="4">
    <location>
        <begin position="39"/>
        <end position="94"/>
    </location>
</feature>
<evidence type="ECO:0000256" key="4">
    <source>
        <dbReference type="SAM" id="MobiDB-lite"/>
    </source>
</evidence>
<keyword evidence="3" id="KW-0443">Lipid metabolism</keyword>
<keyword evidence="1 5" id="KW-0378">Hydrolase</keyword>
<organism evidence="5 6">
    <name type="scientific">Streptomyces halobius</name>
    <dbReference type="NCBI Taxonomy" id="2879846"/>
    <lineage>
        <taxon>Bacteria</taxon>
        <taxon>Bacillati</taxon>
        <taxon>Actinomycetota</taxon>
        <taxon>Actinomycetes</taxon>
        <taxon>Kitasatosporales</taxon>
        <taxon>Streptomycetaceae</taxon>
        <taxon>Streptomyces</taxon>
    </lineage>
</organism>
<feature type="region of interest" description="Disordered" evidence="4">
    <location>
        <begin position="1"/>
        <end position="21"/>
    </location>
</feature>
<evidence type="ECO:0000256" key="2">
    <source>
        <dbReference type="ARBA" id="ARBA00022963"/>
    </source>
</evidence>
<dbReference type="EMBL" id="CP086322">
    <property type="protein sequence ID" value="UQA92809.1"/>
    <property type="molecule type" value="Genomic_DNA"/>
</dbReference>
<dbReference type="RefSeq" id="WP_248863672.1">
    <property type="nucleotide sequence ID" value="NZ_CP086322.1"/>
</dbReference>
<keyword evidence="6" id="KW-1185">Reference proteome</keyword>
<dbReference type="PROSITE" id="PS51318">
    <property type="entry name" value="TAT"/>
    <property type="match status" value="1"/>
</dbReference>
<dbReference type="PANTHER" id="PTHR10272:SF0">
    <property type="entry name" value="PLATELET-ACTIVATING FACTOR ACETYLHYDROLASE"/>
    <property type="match status" value="1"/>
</dbReference>
<feature type="compositionally biased region" description="Gly residues" evidence="4">
    <location>
        <begin position="50"/>
        <end position="64"/>
    </location>
</feature>
<gene>
    <name evidence="5" type="ORF">K9S39_14075</name>
</gene>
<feature type="compositionally biased region" description="Low complexity" evidence="4">
    <location>
        <begin position="65"/>
        <end position="76"/>
    </location>
</feature>
<sequence>MPRKQDSEGGQAGTAGVGRRAVTKSAALVAGLLLAGGGGSAAEAQARGRGPTGQGGSTGRGGSTGQEQQAGQAGARAGDDITVRLPAPTGPHRTGVTTLYLVDRSRRDPWEPLPVREVMVTACYPARAVHGYPVAPQMTEEAAQSFKVIDPLLHPGLPKSGVNWAATMSHSHTDAPAQTVPRPVLLHSPGGGDPRTLGTGLAEELASHGHVVVTIDHPGDASEVEFPHQTQYREKVRHTVFRGDPRTDPKIFRTAIDTRIADIRFVLDQLALLAAGHNPDAEGGGVPEDLGRALDLRRVGAYGHSAGGTAVSEALYEDRRIGAAVDLEGCLDHPPEAPGREGQLFPVARHGVDRPLLLMGTDGFPDPKGLERSWSAMLAHPRGHTHRRQLRHAAHWVFTDYAVMAPQLQAAGLMTAHDRNKLVGPIAPEASVPRVRKYVHTFFAEHLSVRG</sequence>
<dbReference type="Gene3D" id="3.40.50.1820">
    <property type="entry name" value="alpha/beta hydrolase"/>
    <property type="match status" value="1"/>
</dbReference>
<dbReference type="InterPro" id="IPR029058">
    <property type="entry name" value="AB_hydrolase_fold"/>
</dbReference>
<proteinExistence type="predicted"/>
<accession>A0ABY4M4X0</accession>
<dbReference type="SUPFAM" id="SSF53474">
    <property type="entry name" value="alpha/beta-Hydrolases"/>
    <property type="match status" value="1"/>
</dbReference>
<dbReference type="PANTHER" id="PTHR10272">
    <property type="entry name" value="PLATELET-ACTIVATING FACTOR ACETYLHYDROLASE"/>
    <property type="match status" value="1"/>
</dbReference>
<keyword evidence="2" id="KW-0442">Lipid degradation</keyword>
<dbReference type="Pfam" id="PF03403">
    <property type="entry name" value="PAF-AH_p_II"/>
    <property type="match status" value="1"/>
</dbReference>
<evidence type="ECO:0000256" key="1">
    <source>
        <dbReference type="ARBA" id="ARBA00022801"/>
    </source>
</evidence>